<evidence type="ECO:0000313" key="4">
    <source>
        <dbReference type="Proteomes" id="UP001249851"/>
    </source>
</evidence>
<dbReference type="InterPro" id="IPR048821">
    <property type="entry name" value="PDE12-like_N"/>
</dbReference>
<dbReference type="Proteomes" id="UP001249851">
    <property type="component" value="Unassembled WGS sequence"/>
</dbReference>
<organism evidence="3 4">
    <name type="scientific">Acropora cervicornis</name>
    <name type="common">Staghorn coral</name>
    <dbReference type="NCBI Taxonomy" id="6130"/>
    <lineage>
        <taxon>Eukaryota</taxon>
        <taxon>Metazoa</taxon>
        <taxon>Cnidaria</taxon>
        <taxon>Anthozoa</taxon>
        <taxon>Hexacorallia</taxon>
        <taxon>Scleractinia</taxon>
        <taxon>Astrocoeniina</taxon>
        <taxon>Acroporidae</taxon>
        <taxon>Acropora</taxon>
    </lineage>
</organism>
<dbReference type="Gene3D" id="3.60.10.10">
    <property type="entry name" value="Endonuclease/exonuclease/phosphatase"/>
    <property type="match status" value="1"/>
</dbReference>
<reference evidence="3" key="2">
    <citation type="journal article" date="2023" name="Science">
        <title>Genomic signatures of disease resistance in endangered staghorn corals.</title>
        <authorList>
            <person name="Vollmer S.V."/>
            <person name="Selwyn J.D."/>
            <person name="Despard B.A."/>
            <person name="Roesel C.L."/>
        </authorList>
    </citation>
    <scope>NUCLEOTIDE SEQUENCE</scope>
    <source>
        <strain evidence="3">K2</strain>
    </source>
</reference>
<feature type="domain" description="Endonuclease/exonuclease/phosphatase" evidence="1">
    <location>
        <begin position="243"/>
        <end position="581"/>
    </location>
</feature>
<dbReference type="PANTHER" id="PTHR12121:SF37">
    <property type="entry name" value="2',5'-PHOSPHODIESTERASE 12"/>
    <property type="match status" value="1"/>
</dbReference>
<protein>
    <submittedName>
        <fullName evidence="3">PDE12 2' 5' phosphodiesterase 12</fullName>
    </submittedName>
</protein>
<dbReference type="EMBL" id="JARQWQ010000071">
    <property type="protein sequence ID" value="KAK2554237.1"/>
    <property type="molecule type" value="Genomic_DNA"/>
</dbReference>
<evidence type="ECO:0000259" key="2">
    <source>
        <dbReference type="Pfam" id="PF21171"/>
    </source>
</evidence>
<evidence type="ECO:0000259" key="1">
    <source>
        <dbReference type="Pfam" id="PF03372"/>
    </source>
</evidence>
<dbReference type="PANTHER" id="PTHR12121">
    <property type="entry name" value="CARBON CATABOLITE REPRESSOR PROTEIN 4"/>
    <property type="match status" value="1"/>
</dbReference>
<feature type="domain" description="2',5'-phosphodiesterase 12-like N-terminal" evidence="2">
    <location>
        <begin position="108"/>
        <end position="206"/>
    </location>
</feature>
<reference evidence="3" key="1">
    <citation type="journal article" date="2023" name="G3 (Bethesda)">
        <title>Whole genome assembly and annotation of the endangered Caribbean coral Acropora cervicornis.</title>
        <authorList>
            <person name="Selwyn J.D."/>
            <person name="Vollmer S.V."/>
        </authorList>
    </citation>
    <scope>NUCLEOTIDE SEQUENCE</scope>
    <source>
        <strain evidence="3">K2</strain>
    </source>
</reference>
<proteinExistence type="predicted"/>
<dbReference type="Pfam" id="PF03372">
    <property type="entry name" value="Exo_endo_phos"/>
    <property type="match status" value="1"/>
</dbReference>
<dbReference type="GO" id="GO:0000288">
    <property type="term" value="P:nuclear-transcribed mRNA catabolic process, deadenylation-dependent decay"/>
    <property type="evidence" value="ECO:0007669"/>
    <property type="project" value="TreeGrafter"/>
</dbReference>
<comment type="caution">
    <text evidence="3">The sequence shown here is derived from an EMBL/GenBank/DDBJ whole genome shotgun (WGS) entry which is preliminary data.</text>
</comment>
<dbReference type="AlphaFoldDB" id="A0AAD9UYC5"/>
<evidence type="ECO:0000313" key="3">
    <source>
        <dbReference type="EMBL" id="KAK2554237.1"/>
    </source>
</evidence>
<dbReference type="Pfam" id="PF21171">
    <property type="entry name" value="PDE12-like_N"/>
    <property type="match status" value="1"/>
</dbReference>
<dbReference type="InterPro" id="IPR050410">
    <property type="entry name" value="CCR4/nocturin_mRNA_transcr"/>
</dbReference>
<keyword evidence="4" id="KW-1185">Reference proteome</keyword>
<dbReference type="InterPro" id="IPR005135">
    <property type="entry name" value="Endo/exonuclease/phosphatase"/>
</dbReference>
<dbReference type="SUPFAM" id="SSF56219">
    <property type="entry name" value="DNase I-like"/>
    <property type="match status" value="1"/>
</dbReference>
<name>A0AAD9UYC5_ACRCE</name>
<dbReference type="InterPro" id="IPR036691">
    <property type="entry name" value="Endo/exonu/phosph_ase_sf"/>
</dbReference>
<accession>A0AAD9UYC5</accession>
<dbReference type="GO" id="GO:0005739">
    <property type="term" value="C:mitochondrion"/>
    <property type="evidence" value="ECO:0007669"/>
    <property type="project" value="TreeGrafter"/>
</dbReference>
<dbReference type="GO" id="GO:0000175">
    <property type="term" value="F:3'-5'-RNA exonuclease activity"/>
    <property type="evidence" value="ECO:0007669"/>
    <property type="project" value="TreeGrafter"/>
</dbReference>
<sequence length="605" mass="67295">MPIAVVRSIKEEEFLTISFTYEGKNRKMQRSKDEIVCKALTRIEVSLKKTKKAKRDNSCDDSGNSEDGRASLWFKGELVNSNVTNDLAWRDEAILKIGDQTFSVQVNPPTVLSLGLPDNIMTGFPVLPSLNLEFADKQHCKYGWYKSTNHSEEQASSVPATVSEVLNWEKVGDESLYTPSILDVGCFLKLVCAPGNASKLNEATSVVTSSVTVAAGPGNCPFDARHMYTKKPTAGQHTFRVVSYNILADTYLKDDFARTVLFPYCPPYALDLSYRQQLLLKEITGYNADIICLQECGSKLFKYNLCPALETMGFECLLKCKGGEVPEGEATFVQKDKFSLLSQHDITLNEALLMNSANEALLGHLSALPILLQTLQKRNAIAQLSILKVTGFENKYLCVANTHLYFKPNYPHIRLLQVYIILNHAREVISKFCPGATGTSFHSPGNVNAEMDNASREKANDTVHCQPQVAFLFCGDFNSIPRSGVVELLISGHIDVTHCDWIFCEDKEEHCTNLSLSHDFNLFSACGFPPFTNFTGGFKGTLDYIFADKKYLEVEAVIPLPSEDDLSLHFALPSVVQPSDHLALVCDLKWKQESENFHLTAGQNC</sequence>
<gene>
    <name evidence="3" type="ORF">P5673_024236</name>
</gene>